<dbReference type="SUPFAM" id="SSF53474">
    <property type="entry name" value="alpha/beta-Hydrolases"/>
    <property type="match status" value="1"/>
</dbReference>
<evidence type="ECO:0000259" key="1">
    <source>
        <dbReference type="Pfam" id="PF00561"/>
    </source>
</evidence>
<dbReference type="InterPro" id="IPR000639">
    <property type="entry name" value="Epox_hydrolase-like"/>
</dbReference>
<keyword evidence="3" id="KW-1185">Reference proteome</keyword>
<dbReference type="PRINTS" id="PR00412">
    <property type="entry name" value="EPOXHYDRLASE"/>
</dbReference>
<name>A0A437GWW9_9SPHN</name>
<accession>A0A437GWW9</accession>
<dbReference type="InterPro" id="IPR050266">
    <property type="entry name" value="AB_hydrolase_sf"/>
</dbReference>
<dbReference type="GO" id="GO:0016020">
    <property type="term" value="C:membrane"/>
    <property type="evidence" value="ECO:0007669"/>
    <property type="project" value="TreeGrafter"/>
</dbReference>
<reference evidence="2 3" key="1">
    <citation type="submission" date="2018-12" db="EMBL/GenBank/DDBJ databases">
        <title>Croceicoccus ponticola sp. nov., a lipolytic bacterium isolated from seawater.</title>
        <authorList>
            <person name="Yoon J.-H."/>
        </authorList>
    </citation>
    <scope>NUCLEOTIDE SEQUENCE [LARGE SCALE GENOMIC DNA]</scope>
    <source>
        <strain evidence="2 3">GM-16</strain>
    </source>
</reference>
<dbReference type="InterPro" id="IPR029058">
    <property type="entry name" value="AB_hydrolase_fold"/>
</dbReference>
<keyword evidence="2" id="KW-0378">Hydrolase</keyword>
<dbReference type="AlphaFoldDB" id="A0A437GWW9"/>
<dbReference type="Proteomes" id="UP000283003">
    <property type="component" value="Unassembled WGS sequence"/>
</dbReference>
<dbReference type="OrthoDB" id="9812774at2"/>
<sequence length="286" mass="31880">MEIAFVTGGSGPAILLLHGYPQNRFMWSRVAPLLARDFTVVCADLRGYGDSAKPPAGPDCEAYSFRAMARDQVLLMERLGHSRFMVAGHDRGGRVGHRMVRDWPDRIAAFAALDLVPTWRMYHSITRDLARTYWQWYFLPQPAPHPERMIGADPDYYFEHCLGSNGGTTLDAFDPAVLAEYRRCWNNPAMIHASCNDYRAGIGIDLQHDEDDQGKILQCPVLALWAGQGIMQTLFDIGAEWRSVADNVTTGTIAGGHFFLDHQPEASAEALATFFARNIQSADMDG</sequence>
<proteinExistence type="predicted"/>
<comment type="caution">
    <text evidence="2">The sequence shown here is derived from an EMBL/GenBank/DDBJ whole genome shotgun (WGS) entry which is preliminary data.</text>
</comment>
<gene>
    <name evidence="2" type="ORF">EKN06_09935</name>
</gene>
<protein>
    <submittedName>
        <fullName evidence="2">Alpha/beta hydrolase</fullName>
    </submittedName>
</protein>
<dbReference type="Pfam" id="PF00561">
    <property type="entry name" value="Abhydrolase_1"/>
    <property type="match status" value="1"/>
</dbReference>
<dbReference type="InterPro" id="IPR000073">
    <property type="entry name" value="AB_hydrolase_1"/>
</dbReference>
<evidence type="ECO:0000313" key="2">
    <source>
        <dbReference type="EMBL" id="RVQ66600.1"/>
    </source>
</evidence>
<dbReference type="GO" id="GO:0047372">
    <property type="term" value="F:monoacylglycerol lipase activity"/>
    <property type="evidence" value="ECO:0007669"/>
    <property type="project" value="TreeGrafter"/>
</dbReference>
<dbReference type="PANTHER" id="PTHR43798">
    <property type="entry name" value="MONOACYLGLYCEROL LIPASE"/>
    <property type="match status" value="1"/>
</dbReference>
<dbReference type="GO" id="GO:0046464">
    <property type="term" value="P:acylglycerol catabolic process"/>
    <property type="evidence" value="ECO:0007669"/>
    <property type="project" value="TreeGrafter"/>
</dbReference>
<evidence type="ECO:0000313" key="3">
    <source>
        <dbReference type="Proteomes" id="UP000283003"/>
    </source>
</evidence>
<dbReference type="Gene3D" id="3.40.50.1820">
    <property type="entry name" value="alpha/beta hydrolase"/>
    <property type="match status" value="1"/>
</dbReference>
<dbReference type="EMBL" id="RXOL01000004">
    <property type="protein sequence ID" value="RVQ66600.1"/>
    <property type="molecule type" value="Genomic_DNA"/>
</dbReference>
<organism evidence="2 3">
    <name type="scientific">Croceicoccus ponticola</name>
    <dbReference type="NCBI Taxonomy" id="2217664"/>
    <lineage>
        <taxon>Bacteria</taxon>
        <taxon>Pseudomonadati</taxon>
        <taxon>Pseudomonadota</taxon>
        <taxon>Alphaproteobacteria</taxon>
        <taxon>Sphingomonadales</taxon>
        <taxon>Erythrobacteraceae</taxon>
        <taxon>Croceicoccus</taxon>
    </lineage>
</organism>
<feature type="domain" description="AB hydrolase-1" evidence="1">
    <location>
        <begin position="12"/>
        <end position="247"/>
    </location>
</feature>
<dbReference type="PANTHER" id="PTHR43798:SF33">
    <property type="entry name" value="HYDROLASE, PUTATIVE (AFU_ORTHOLOGUE AFUA_2G14860)-RELATED"/>
    <property type="match status" value="1"/>
</dbReference>